<accession>A0ABT1PNU0</accession>
<feature type="domain" description="HTH cro/C1-type" evidence="3">
    <location>
        <begin position="23"/>
        <end position="77"/>
    </location>
</feature>
<organism evidence="4 5">
    <name type="scientific">Streptomyces humicola</name>
    <dbReference type="NCBI Taxonomy" id="2953240"/>
    <lineage>
        <taxon>Bacteria</taxon>
        <taxon>Bacillati</taxon>
        <taxon>Actinomycetota</taxon>
        <taxon>Actinomycetes</taxon>
        <taxon>Kitasatosporales</taxon>
        <taxon>Streptomycetaceae</taxon>
        <taxon>Streptomyces</taxon>
    </lineage>
</organism>
<gene>
    <name evidence="4" type="ORF">NGB36_01600</name>
</gene>
<evidence type="ECO:0000259" key="3">
    <source>
        <dbReference type="PROSITE" id="PS50943"/>
    </source>
</evidence>
<dbReference type="Pfam" id="PF07883">
    <property type="entry name" value="Cupin_2"/>
    <property type="match status" value="1"/>
</dbReference>
<dbReference type="InterPro" id="IPR010982">
    <property type="entry name" value="Lambda_DNA-bd_dom_sf"/>
</dbReference>
<dbReference type="Proteomes" id="UP001057702">
    <property type="component" value="Unassembled WGS sequence"/>
</dbReference>
<protein>
    <submittedName>
        <fullName evidence="4">XRE family transcriptional regulator</fullName>
    </submittedName>
</protein>
<dbReference type="PANTHER" id="PTHR46797">
    <property type="entry name" value="HTH-TYPE TRANSCRIPTIONAL REGULATOR"/>
    <property type="match status" value="1"/>
</dbReference>
<feature type="region of interest" description="Disordered" evidence="2">
    <location>
        <begin position="1"/>
        <end position="22"/>
    </location>
</feature>
<dbReference type="InterPro" id="IPR011051">
    <property type="entry name" value="RmlC_Cupin_sf"/>
</dbReference>
<comment type="caution">
    <text evidence="4">The sequence shown here is derived from an EMBL/GenBank/DDBJ whole genome shotgun (WGS) entry which is preliminary data.</text>
</comment>
<name>A0ABT1PNU0_9ACTN</name>
<dbReference type="SUPFAM" id="SSF47413">
    <property type="entry name" value="lambda repressor-like DNA-binding domains"/>
    <property type="match status" value="1"/>
</dbReference>
<dbReference type="RefSeq" id="WP_255918181.1">
    <property type="nucleotide sequence ID" value="NZ_JANFNG010000001.1"/>
</dbReference>
<keyword evidence="5" id="KW-1185">Reference proteome</keyword>
<evidence type="ECO:0000256" key="1">
    <source>
        <dbReference type="ARBA" id="ARBA00023125"/>
    </source>
</evidence>
<reference evidence="4" key="1">
    <citation type="submission" date="2022-06" db="EMBL/GenBank/DDBJ databases">
        <title>Draft genome sequence of Streptomyces sp. RB6PN25 isolated from peat swamp forest in Thailand.</title>
        <authorList>
            <person name="Duangmal K."/>
            <person name="Klaysubun C."/>
        </authorList>
    </citation>
    <scope>NUCLEOTIDE SEQUENCE</scope>
    <source>
        <strain evidence="4">RB6PN25</strain>
    </source>
</reference>
<sequence>MTTSPDAQGGAGIPEVSGLGPRLRELRRRSGLTLEAAAARVRLSPAYLSRLETDRRQPSLPVLLGLSRAYGATVSELLGEASPARDPVIRSGSLESARAGGWSYRRAGAPHGAMQALRVRIPSPSAIQDAVVRVHPGEEWLYVVSGRLRLTLGDAVHVLDPEDAAHFDSLTPHRLAAASAEGVELIFVHTLLQAPAGTLCIDAPHRGP</sequence>
<dbReference type="PANTHER" id="PTHR46797:SF1">
    <property type="entry name" value="METHYLPHOSPHONATE SYNTHASE"/>
    <property type="match status" value="1"/>
</dbReference>
<evidence type="ECO:0000313" key="4">
    <source>
        <dbReference type="EMBL" id="MCQ4079333.1"/>
    </source>
</evidence>
<dbReference type="SUPFAM" id="SSF51182">
    <property type="entry name" value="RmlC-like cupins"/>
    <property type="match status" value="1"/>
</dbReference>
<dbReference type="Pfam" id="PF13560">
    <property type="entry name" value="HTH_31"/>
    <property type="match status" value="1"/>
</dbReference>
<dbReference type="InterPro" id="IPR050807">
    <property type="entry name" value="TransReg_Diox_bact_type"/>
</dbReference>
<proteinExistence type="predicted"/>
<dbReference type="InterPro" id="IPR013096">
    <property type="entry name" value="Cupin_2"/>
</dbReference>
<dbReference type="InterPro" id="IPR014710">
    <property type="entry name" value="RmlC-like_jellyroll"/>
</dbReference>
<dbReference type="InterPro" id="IPR001387">
    <property type="entry name" value="Cro/C1-type_HTH"/>
</dbReference>
<evidence type="ECO:0000256" key="2">
    <source>
        <dbReference type="SAM" id="MobiDB-lite"/>
    </source>
</evidence>
<dbReference type="CDD" id="cd02209">
    <property type="entry name" value="cupin_XRE_C"/>
    <property type="match status" value="1"/>
</dbReference>
<dbReference type="Gene3D" id="1.10.260.40">
    <property type="entry name" value="lambda repressor-like DNA-binding domains"/>
    <property type="match status" value="1"/>
</dbReference>
<evidence type="ECO:0000313" key="5">
    <source>
        <dbReference type="Proteomes" id="UP001057702"/>
    </source>
</evidence>
<dbReference type="EMBL" id="JANFNG010000001">
    <property type="protein sequence ID" value="MCQ4079333.1"/>
    <property type="molecule type" value="Genomic_DNA"/>
</dbReference>
<dbReference type="Gene3D" id="2.60.120.10">
    <property type="entry name" value="Jelly Rolls"/>
    <property type="match status" value="1"/>
</dbReference>
<keyword evidence="1" id="KW-0238">DNA-binding</keyword>
<dbReference type="PROSITE" id="PS50943">
    <property type="entry name" value="HTH_CROC1"/>
    <property type="match status" value="1"/>
</dbReference>
<dbReference type="SMART" id="SM00530">
    <property type="entry name" value="HTH_XRE"/>
    <property type="match status" value="1"/>
</dbReference>
<dbReference type="CDD" id="cd00093">
    <property type="entry name" value="HTH_XRE"/>
    <property type="match status" value="1"/>
</dbReference>